<keyword evidence="8 10" id="KW-0472">Membrane</keyword>
<evidence type="ECO:0000256" key="7">
    <source>
        <dbReference type="ARBA" id="ARBA00022989"/>
    </source>
</evidence>
<feature type="transmembrane region" description="Helical" evidence="11">
    <location>
        <begin position="168"/>
        <end position="191"/>
    </location>
</feature>
<evidence type="ECO:0000256" key="5">
    <source>
        <dbReference type="ARBA" id="ARBA00022618"/>
    </source>
</evidence>
<accession>E3CVP0</accession>
<organism evidence="14 15">
    <name type="scientific">Aminomonas paucivorans DSM 12260</name>
    <dbReference type="NCBI Taxonomy" id="584708"/>
    <lineage>
        <taxon>Bacteria</taxon>
        <taxon>Thermotogati</taxon>
        <taxon>Synergistota</taxon>
        <taxon>Synergistia</taxon>
        <taxon>Synergistales</taxon>
        <taxon>Synergistaceae</taxon>
        <taxon>Aminomonas</taxon>
    </lineage>
</organism>
<feature type="transmembrane region" description="Helical" evidence="11">
    <location>
        <begin position="20"/>
        <end position="43"/>
    </location>
</feature>
<gene>
    <name evidence="14" type="ORF">Apau_0813</name>
</gene>
<dbReference type="Proteomes" id="UP000005096">
    <property type="component" value="Chromosome"/>
</dbReference>
<dbReference type="InterPro" id="IPR003838">
    <property type="entry name" value="ABC3_permease_C"/>
</dbReference>
<evidence type="ECO:0000259" key="12">
    <source>
        <dbReference type="Pfam" id="PF02687"/>
    </source>
</evidence>
<evidence type="ECO:0000256" key="8">
    <source>
        <dbReference type="ARBA" id="ARBA00023136"/>
    </source>
</evidence>
<comment type="subcellular location">
    <subcellularLocation>
        <location evidence="1">Cell membrane</location>
        <topology evidence="1">Multi-pass membrane protein</topology>
    </subcellularLocation>
</comment>
<sequence length="294" mass="31905">MASFRYAFRDGVRLIFRHWGLSFLTLFTSVAVFYLIGSSVLFVMNARHVVRTLEGELSIQAYMKPDADMEATAQRVRRLPGVKAVEIITAEKALERLKARLGNQAQAVTLLGENPLPPSLEIWVVRASHVSSVARELVALDSVQDVVYAGKLAEKLSKLSRFASRFSLIMLLVAITASGVVLFNTIRIAVYSKEEEIGIMLMVGATPAFVAFPFVVQGVFLGSAGALVAAGLLGVSYGAALDRLKDLLPFLPFLQDRGLTLRLGGILVGAGATVSLIASLMAVERFIRRALRPL</sequence>
<evidence type="ECO:0000256" key="9">
    <source>
        <dbReference type="ARBA" id="ARBA00023306"/>
    </source>
</evidence>
<feature type="domain" description="FtsX extracellular" evidence="13">
    <location>
        <begin position="58"/>
        <end position="146"/>
    </location>
</feature>
<dbReference type="eggNOG" id="COG2177">
    <property type="taxonomic scope" value="Bacteria"/>
</dbReference>
<keyword evidence="6 11" id="KW-0812">Transmembrane</keyword>
<dbReference type="PIRSF" id="PIRSF003097">
    <property type="entry name" value="FtsX"/>
    <property type="match status" value="1"/>
</dbReference>
<keyword evidence="7 11" id="KW-1133">Transmembrane helix</keyword>
<dbReference type="Pfam" id="PF02687">
    <property type="entry name" value="FtsX"/>
    <property type="match status" value="1"/>
</dbReference>
<evidence type="ECO:0000313" key="14">
    <source>
        <dbReference type="EMBL" id="EFQ23241.1"/>
    </source>
</evidence>
<dbReference type="InterPro" id="IPR004513">
    <property type="entry name" value="FtsX"/>
</dbReference>
<evidence type="ECO:0000256" key="1">
    <source>
        <dbReference type="ARBA" id="ARBA00004651"/>
    </source>
</evidence>
<comment type="similarity">
    <text evidence="2 10">Belongs to the ABC-4 integral membrane protein family. FtsX subfamily.</text>
</comment>
<evidence type="ECO:0000259" key="13">
    <source>
        <dbReference type="Pfam" id="PF18075"/>
    </source>
</evidence>
<feature type="transmembrane region" description="Helical" evidence="11">
    <location>
        <begin position="223"/>
        <end position="241"/>
    </location>
</feature>
<dbReference type="PaxDb" id="584708-Apau_0813"/>
<evidence type="ECO:0000256" key="6">
    <source>
        <dbReference type="ARBA" id="ARBA00022692"/>
    </source>
</evidence>
<name>E3CVP0_9BACT</name>
<dbReference type="PANTHER" id="PTHR47755">
    <property type="entry name" value="CELL DIVISION PROTEIN FTSX"/>
    <property type="match status" value="1"/>
</dbReference>
<evidence type="ECO:0000256" key="2">
    <source>
        <dbReference type="ARBA" id="ARBA00007379"/>
    </source>
</evidence>
<protein>
    <recommendedName>
        <fullName evidence="3 10">Cell division protein FtsX</fullName>
    </recommendedName>
</protein>
<keyword evidence="9 10" id="KW-0131">Cell cycle</keyword>
<keyword evidence="4 10" id="KW-1003">Cell membrane</keyword>
<evidence type="ECO:0000256" key="10">
    <source>
        <dbReference type="PIRNR" id="PIRNR003097"/>
    </source>
</evidence>
<dbReference type="RefSeq" id="WP_006300409.1">
    <property type="nucleotide sequence ID" value="NZ_CM001022.1"/>
</dbReference>
<dbReference type="GO" id="GO:0051301">
    <property type="term" value="P:cell division"/>
    <property type="evidence" value="ECO:0007669"/>
    <property type="project" value="UniProtKB-KW"/>
</dbReference>
<feature type="transmembrane region" description="Helical" evidence="11">
    <location>
        <begin position="197"/>
        <end position="216"/>
    </location>
</feature>
<dbReference type="GO" id="GO:0005886">
    <property type="term" value="C:plasma membrane"/>
    <property type="evidence" value="ECO:0007669"/>
    <property type="project" value="UniProtKB-SubCell"/>
</dbReference>
<dbReference type="PANTHER" id="PTHR47755:SF1">
    <property type="entry name" value="CELL DIVISION PROTEIN FTSX"/>
    <property type="match status" value="1"/>
</dbReference>
<dbReference type="STRING" id="584708.Apau_0813"/>
<keyword evidence="5 10" id="KW-0132">Cell division</keyword>
<keyword evidence="15" id="KW-1185">Reference proteome</keyword>
<evidence type="ECO:0000313" key="15">
    <source>
        <dbReference type="Proteomes" id="UP000005096"/>
    </source>
</evidence>
<dbReference type="OrthoDB" id="9812531at2"/>
<dbReference type="HOGENOM" id="CLU_073546_2_1_0"/>
<dbReference type="AlphaFoldDB" id="E3CVP0"/>
<evidence type="ECO:0000256" key="11">
    <source>
        <dbReference type="SAM" id="Phobius"/>
    </source>
</evidence>
<dbReference type="Gene3D" id="3.30.70.3040">
    <property type="match status" value="1"/>
</dbReference>
<dbReference type="InterPro" id="IPR040690">
    <property type="entry name" value="FtsX_ECD"/>
</dbReference>
<evidence type="ECO:0000256" key="4">
    <source>
        <dbReference type="ARBA" id="ARBA00022475"/>
    </source>
</evidence>
<dbReference type="Pfam" id="PF18075">
    <property type="entry name" value="FtsX_ECD"/>
    <property type="match status" value="1"/>
</dbReference>
<dbReference type="EMBL" id="CM001022">
    <property type="protein sequence ID" value="EFQ23241.1"/>
    <property type="molecule type" value="Genomic_DNA"/>
</dbReference>
<feature type="domain" description="ABC3 transporter permease C-terminal" evidence="12">
    <location>
        <begin position="169"/>
        <end position="282"/>
    </location>
</feature>
<proteinExistence type="inferred from homology"/>
<evidence type="ECO:0000256" key="3">
    <source>
        <dbReference type="ARBA" id="ARBA00021907"/>
    </source>
</evidence>
<feature type="transmembrane region" description="Helical" evidence="11">
    <location>
        <begin position="261"/>
        <end position="283"/>
    </location>
</feature>
<reference evidence="14 15" key="1">
    <citation type="journal article" date="2010" name="Stand. Genomic Sci.">
        <title>Non-contiguous finished genome sequence of Aminomonas paucivorans type strain (GLU-3).</title>
        <authorList>
            <person name="Pitluck S."/>
            <person name="Yasawong M."/>
            <person name="Held B."/>
            <person name="Lapidus A."/>
            <person name="Nolan M."/>
            <person name="Copeland A."/>
            <person name="Lucas S."/>
            <person name="Del Rio T.G."/>
            <person name="Tice H."/>
            <person name="Cheng J.F."/>
            <person name="Chertkov O."/>
            <person name="Goodwin L."/>
            <person name="Tapia R."/>
            <person name="Han C."/>
            <person name="Liolios K."/>
            <person name="Ivanova N."/>
            <person name="Mavromatis K."/>
            <person name="Ovchinnikova G."/>
            <person name="Pati A."/>
            <person name="Chen A."/>
            <person name="Palaniappan K."/>
            <person name="Land M."/>
            <person name="Hauser L."/>
            <person name="Chang Y.J."/>
            <person name="Jeffries C.D."/>
            <person name="Pukall R."/>
            <person name="Spring S."/>
            <person name="Rohde M."/>
            <person name="Sikorski J."/>
            <person name="Goker M."/>
            <person name="Woyke T."/>
            <person name="Bristow J."/>
            <person name="Eisen J.A."/>
            <person name="Markowitz V."/>
            <person name="Hugenholtz P."/>
            <person name="Kyrpides N.C."/>
            <person name="Klenk H.P."/>
        </authorList>
    </citation>
    <scope>NUCLEOTIDE SEQUENCE [LARGE SCALE GENOMIC DNA]</scope>
    <source>
        <strain evidence="14 15">DSM 12260</strain>
    </source>
</reference>